<dbReference type="AlphaFoldDB" id="A0A7C8FXK5"/>
<dbReference type="CDD" id="cd07067">
    <property type="entry name" value="HP_PGM_like"/>
    <property type="match status" value="1"/>
</dbReference>
<dbReference type="Gene3D" id="3.40.50.1240">
    <property type="entry name" value="Phosphoglycerate mutase-like"/>
    <property type="match status" value="1"/>
</dbReference>
<sequence>MTATTLGLVRHGETDWNAEHRIQGGTDIPLNDVGRAQARVTAARLADETWDGILTSPLVRAAETARIIADVLGLGRPTVLPALRERAFGEIEGLTLEERMARFGEDGPVPGLESRTDVVDRARPALAAVAARHPGRRLLVVTHGGVIGSLMRFVTDFSRPRPHEVIHNGSVNVFRVDDAGRWALTRYDARPGRPGYRPVP</sequence>
<dbReference type="PROSITE" id="PS00175">
    <property type="entry name" value="PG_MUTASE"/>
    <property type="match status" value="1"/>
</dbReference>
<dbReference type="RefSeq" id="WP_158035772.1">
    <property type="nucleotide sequence ID" value="NZ_BAAAZV010000003.1"/>
</dbReference>
<feature type="binding site" evidence="2">
    <location>
        <begin position="10"/>
        <end position="17"/>
    </location>
    <ligand>
        <name>substrate</name>
    </ligand>
</feature>
<dbReference type="InterPro" id="IPR013078">
    <property type="entry name" value="His_Pase_superF_clade-1"/>
</dbReference>
<dbReference type="SMART" id="SM00855">
    <property type="entry name" value="PGAM"/>
    <property type="match status" value="1"/>
</dbReference>
<evidence type="ECO:0000313" key="4">
    <source>
        <dbReference type="Proteomes" id="UP000481339"/>
    </source>
</evidence>
<dbReference type="GO" id="GO:0016791">
    <property type="term" value="F:phosphatase activity"/>
    <property type="evidence" value="ECO:0007669"/>
    <property type="project" value="TreeGrafter"/>
</dbReference>
<dbReference type="InterPro" id="IPR029033">
    <property type="entry name" value="His_PPase_superfam"/>
</dbReference>
<evidence type="ECO:0000256" key="2">
    <source>
        <dbReference type="PIRSR" id="PIRSR613078-2"/>
    </source>
</evidence>
<accession>A0A7C8FXK5</accession>
<dbReference type="Proteomes" id="UP000481339">
    <property type="component" value="Unassembled WGS sequence"/>
</dbReference>
<gene>
    <name evidence="3" type="ORF">F8O02_03030</name>
</gene>
<dbReference type="GO" id="GO:0005737">
    <property type="term" value="C:cytoplasm"/>
    <property type="evidence" value="ECO:0007669"/>
    <property type="project" value="TreeGrafter"/>
</dbReference>
<feature type="active site" description="Proton donor/acceptor" evidence="1">
    <location>
        <position position="85"/>
    </location>
</feature>
<dbReference type="SUPFAM" id="SSF53254">
    <property type="entry name" value="Phosphoglycerate mutase-like"/>
    <property type="match status" value="1"/>
</dbReference>
<dbReference type="InterPro" id="IPR050275">
    <property type="entry name" value="PGM_Phosphatase"/>
</dbReference>
<keyword evidence="4" id="KW-1185">Reference proteome</keyword>
<feature type="binding site" evidence="2">
    <location>
        <position position="60"/>
    </location>
    <ligand>
        <name>substrate</name>
    </ligand>
</feature>
<evidence type="ECO:0000313" key="3">
    <source>
        <dbReference type="EMBL" id="KAB1632850.1"/>
    </source>
</evidence>
<dbReference type="OrthoDB" id="4697614at2"/>
<comment type="caution">
    <text evidence="3">The sequence shown here is derived from an EMBL/GenBank/DDBJ whole genome shotgun (WGS) entry which is preliminary data.</text>
</comment>
<feature type="active site" description="Tele-phosphohistidine intermediate" evidence="1">
    <location>
        <position position="11"/>
    </location>
</feature>
<dbReference type="Pfam" id="PF00300">
    <property type="entry name" value="His_Phos_1"/>
    <property type="match status" value="1"/>
</dbReference>
<dbReference type="InterPro" id="IPR001345">
    <property type="entry name" value="PG/BPGM_mutase_AS"/>
</dbReference>
<reference evidence="3 4" key="1">
    <citation type="submission" date="2019-09" db="EMBL/GenBank/DDBJ databases">
        <title>Phylogeny of genus Pseudoclavibacter and closely related genus.</title>
        <authorList>
            <person name="Li Y."/>
        </authorList>
    </citation>
    <scope>NUCLEOTIDE SEQUENCE [LARGE SCALE GENOMIC DNA]</scope>
    <source>
        <strain evidence="3 4">JCM 16921</strain>
    </source>
</reference>
<name>A0A7C8FXK5_9MICO</name>
<evidence type="ECO:0000256" key="1">
    <source>
        <dbReference type="PIRSR" id="PIRSR613078-1"/>
    </source>
</evidence>
<dbReference type="PANTHER" id="PTHR48100:SF59">
    <property type="entry name" value="ADENOSYLCOBALAMIN_ALPHA-RIBAZOLE PHOSPHATASE"/>
    <property type="match status" value="1"/>
</dbReference>
<protein>
    <submittedName>
        <fullName evidence="3">Histidine phosphatase family protein</fullName>
    </submittedName>
</protein>
<organism evidence="3 4">
    <name type="scientific">Pseudoclavibacter caeni</name>
    <dbReference type="NCBI Taxonomy" id="908846"/>
    <lineage>
        <taxon>Bacteria</taxon>
        <taxon>Bacillati</taxon>
        <taxon>Actinomycetota</taxon>
        <taxon>Actinomycetes</taxon>
        <taxon>Micrococcales</taxon>
        <taxon>Microbacteriaceae</taxon>
        <taxon>Pseudoclavibacter</taxon>
    </lineage>
</organism>
<dbReference type="EMBL" id="WBKA01000002">
    <property type="protein sequence ID" value="KAB1632850.1"/>
    <property type="molecule type" value="Genomic_DNA"/>
</dbReference>
<dbReference type="PANTHER" id="PTHR48100">
    <property type="entry name" value="BROAD-SPECIFICITY PHOSPHATASE YOR283W-RELATED"/>
    <property type="match status" value="1"/>
</dbReference>
<proteinExistence type="predicted"/>